<organism evidence="1 2">
    <name type="scientific">Bacillus nakamurai</name>
    <dbReference type="NCBI Taxonomy" id="1793963"/>
    <lineage>
        <taxon>Bacteria</taxon>
        <taxon>Bacillati</taxon>
        <taxon>Bacillota</taxon>
        <taxon>Bacilli</taxon>
        <taxon>Bacillales</taxon>
        <taxon>Bacillaceae</taxon>
        <taxon>Bacillus</taxon>
    </lineage>
</organism>
<protein>
    <submittedName>
        <fullName evidence="1">Uncharacterized protein</fullName>
    </submittedName>
</protein>
<dbReference type="OrthoDB" id="2896699at2"/>
<dbReference type="RefSeq" id="WP_061520710.1">
    <property type="nucleotide sequence ID" value="NZ_JARLZY010000019.1"/>
</dbReference>
<evidence type="ECO:0000313" key="2">
    <source>
        <dbReference type="Proteomes" id="UP000075430"/>
    </source>
</evidence>
<accession>A0A150FAU5</accession>
<gene>
    <name evidence="1" type="ORF">AXI58_10275</name>
</gene>
<dbReference type="STRING" id="1793963.AXI58_10275"/>
<dbReference type="Proteomes" id="UP000075430">
    <property type="component" value="Unassembled WGS sequence"/>
</dbReference>
<sequence length="110" mass="12700">MQVVDLNATKKKVNSTKSIDENFTNMVVETYLNSILDIRKIILNAKTQNDLFNAKMEVKALLQDIDRILRGGDVLSRNTECNPHYASLITFMKHLKAHISIEFEQFIYKP</sequence>
<dbReference type="AlphaFoldDB" id="A0A150FAU5"/>
<proteinExistence type="predicted"/>
<evidence type="ECO:0000313" key="1">
    <source>
        <dbReference type="EMBL" id="KXZ22367.1"/>
    </source>
</evidence>
<comment type="caution">
    <text evidence="1">The sequence shown here is derived from an EMBL/GenBank/DDBJ whole genome shotgun (WGS) entry which is preliminary data.</text>
</comment>
<keyword evidence="2" id="KW-1185">Reference proteome</keyword>
<reference evidence="2" key="1">
    <citation type="submission" date="2016-02" db="EMBL/GenBank/DDBJ databases">
        <authorList>
            <person name="Dunlap C."/>
        </authorList>
    </citation>
    <scope>NUCLEOTIDE SEQUENCE [LARGE SCALE GENOMIC DNA]</scope>
    <source>
        <strain evidence="2">NRRL B-41092</strain>
    </source>
</reference>
<name>A0A150FAU5_9BACI</name>
<dbReference type="EMBL" id="LSBA01000005">
    <property type="protein sequence ID" value="KXZ22367.1"/>
    <property type="molecule type" value="Genomic_DNA"/>
</dbReference>